<protein>
    <recommendedName>
        <fullName evidence="5">MFS transporter</fullName>
    </recommendedName>
</protein>
<comment type="caution">
    <text evidence="3">The sequence shown here is derived from an EMBL/GenBank/DDBJ whole genome shotgun (WGS) entry which is preliminary data.</text>
</comment>
<name>A0ABN3PE28_9ACTN</name>
<keyword evidence="4" id="KW-1185">Reference proteome</keyword>
<keyword evidence="2" id="KW-0812">Transmembrane</keyword>
<keyword evidence="2" id="KW-1133">Transmembrane helix</keyword>
<evidence type="ECO:0008006" key="5">
    <source>
        <dbReference type="Google" id="ProtNLM"/>
    </source>
</evidence>
<dbReference type="Proteomes" id="UP001501509">
    <property type="component" value="Unassembled WGS sequence"/>
</dbReference>
<keyword evidence="2" id="KW-0472">Membrane</keyword>
<evidence type="ECO:0000313" key="4">
    <source>
        <dbReference type="Proteomes" id="UP001501509"/>
    </source>
</evidence>
<reference evidence="3 4" key="1">
    <citation type="journal article" date="2019" name="Int. J. Syst. Evol. Microbiol.">
        <title>The Global Catalogue of Microorganisms (GCM) 10K type strain sequencing project: providing services to taxonomists for standard genome sequencing and annotation.</title>
        <authorList>
            <consortium name="The Broad Institute Genomics Platform"/>
            <consortium name="The Broad Institute Genome Sequencing Center for Infectious Disease"/>
            <person name="Wu L."/>
            <person name="Ma J."/>
        </authorList>
    </citation>
    <scope>NUCLEOTIDE SEQUENCE [LARGE SCALE GENOMIC DNA]</scope>
    <source>
        <strain evidence="3 4">JCM 6833</strain>
    </source>
</reference>
<accession>A0ABN3PE28</accession>
<proteinExistence type="predicted"/>
<evidence type="ECO:0000256" key="2">
    <source>
        <dbReference type="SAM" id="Phobius"/>
    </source>
</evidence>
<dbReference type="EMBL" id="BAAATD010000001">
    <property type="protein sequence ID" value="GAA2581277.1"/>
    <property type="molecule type" value="Genomic_DNA"/>
</dbReference>
<evidence type="ECO:0000313" key="3">
    <source>
        <dbReference type="EMBL" id="GAA2581277.1"/>
    </source>
</evidence>
<gene>
    <name evidence="3" type="ORF">GCM10010411_12300</name>
</gene>
<organism evidence="3 4">
    <name type="scientific">Actinomadura fulvescens</name>
    <dbReference type="NCBI Taxonomy" id="46160"/>
    <lineage>
        <taxon>Bacteria</taxon>
        <taxon>Bacillati</taxon>
        <taxon>Actinomycetota</taxon>
        <taxon>Actinomycetes</taxon>
        <taxon>Streptosporangiales</taxon>
        <taxon>Thermomonosporaceae</taxon>
        <taxon>Actinomadura</taxon>
    </lineage>
</organism>
<feature type="transmembrane region" description="Helical" evidence="2">
    <location>
        <begin position="28"/>
        <end position="51"/>
    </location>
</feature>
<sequence length="91" mass="9345">MEAGTNEPAAPAIRADGESGGASGRVFYGWWIVTALAITQTVGYGVLFYAFGVATIARPALVAEQYDTIAYGTVSGLLTTGRLRGRTGSGA</sequence>
<feature type="region of interest" description="Disordered" evidence="1">
    <location>
        <begin position="1"/>
        <end position="20"/>
    </location>
</feature>
<dbReference type="RefSeq" id="WP_344538440.1">
    <property type="nucleotide sequence ID" value="NZ_BAAATD010000001.1"/>
</dbReference>
<evidence type="ECO:0000256" key="1">
    <source>
        <dbReference type="SAM" id="MobiDB-lite"/>
    </source>
</evidence>